<dbReference type="OrthoDB" id="9813368at2"/>
<dbReference type="PROSITE" id="PS51935">
    <property type="entry name" value="NLPC_P60"/>
    <property type="match status" value="1"/>
</dbReference>
<keyword evidence="3" id="KW-0378">Hydrolase</keyword>
<dbReference type="InterPro" id="IPR003646">
    <property type="entry name" value="SH3-like_bac-type"/>
</dbReference>
<feature type="domain" description="SH3b" evidence="5">
    <location>
        <begin position="96"/>
        <end position="159"/>
    </location>
</feature>
<name>A0A2T0XLR2_9BACT</name>
<dbReference type="PANTHER" id="PTHR47053">
    <property type="entry name" value="MUREIN DD-ENDOPEPTIDASE MEPH-RELATED"/>
    <property type="match status" value="1"/>
</dbReference>
<comment type="caution">
    <text evidence="7">The sequence shown here is derived from an EMBL/GenBank/DDBJ whole genome shotgun (WGS) entry which is preliminary data.</text>
</comment>
<dbReference type="GO" id="GO:0008234">
    <property type="term" value="F:cysteine-type peptidase activity"/>
    <property type="evidence" value="ECO:0007669"/>
    <property type="project" value="UniProtKB-KW"/>
</dbReference>
<protein>
    <submittedName>
        <fullName evidence="7">SH3 domain-containing protein</fullName>
    </submittedName>
</protein>
<keyword evidence="8" id="KW-1185">Reference proteome</keyword>
<reference evidence="7 8" key="1">
    <citation type="submission" date="2018-07" db="EMBL/GenBank/DDBJ databases">
        <title>Freshwater and sediment microbial communities from various areas in North America, analyzing microbe dynamics in response to fracking.</title>
        <authorList>
            <person name="Lamendella R."/>
        </authorList>
    </citation>
    <scope>NUCLEOTIDE SEQUENCE [LARGE SCALE GENOMIC DNA]</scope>
    <source>
        <strain evidence="7 8">160A</strain>
    </source>
</reference>
<dbReference type="AlphaFoldDB" id="A0A2T0XLR2"/>
<accession>A0A2T0XLR2</accession>
<evidence type="ECO:0000259" key="6">
    <source>
        <dbReference type="PROSITE" id="PS51935"/>
    </source>
</evidence>
<dbReference type="Proteomes" id="UP000252733">
    <property type="component" value="Unassembled WGS sequence"/>
</dbReference>
<dbReference type="Pfam" id="PF08239">
    <property type="entry name" value="SH3_3"/>
    <property type="match status" value="1"/>
</dbReference>
<gene>
    <name evidence="7" type="ORF">DFO77_10631</name>
</gene>
<comment type="similarity">
    <text evidence="1">Belongs to the peptidase C40 family.</text>
</comment>
<dbReference type="PROSITE" id="PS51781">
    <property type="entry name" value="SH3B"/>
    <property type="match status" value="1"/>
</dbReference>
<evidence type="ECO:0000256" key="3">
    <source>
        <dbReference type="ARBA" id="ARBA00022801"/>
    </source>
</evidence>
<dbReference type="EMBL" id="QPIZ01000006">
    <property type="protein sequence ID" value="RCW37339.1"/>
    <property type="molecule type" value="Genomic_DNA"/>
</dbReference>
<evidence type="ECO:0000256" key="2">
    <source>
        <dbReference type="ARBA" id="ARBA00022670"/>
    </source>
</evidence>
<sequence>MNVEKNVIILLISLLFLHCKNDKVLENSVSDFKDTYVEDSREQVFDVSAERVARRTYILNGELDNASLKEALISKLTEEGFKIQDSIRILPFGVPENYALVELSVTTLREGPSHISSMLSQALMGTPVKVLKKDGGWTYVQTPDNYLGWCEAGSLHYMDEDEWDEWKTARRIMVTKRSTVVKNLEKNNVVRDLVAGNILVVKEETSEGVVVETPDGKIGVVDADQVVPFEGSVFKLPVDVDDVKADALDLLGTPYLWGGTSVRALDCSGFTKTVYQLQGVILARDASLQVRHGEKVAVNGGWQSFETGDLLFFSPRPDSERITHVGIYLGNSEFIHEAGRVRINSLDSTKTHFSKYRARTLKQIRRVSGMEGAEGIVPMLKHPWYVN</sequence>
<keyword evidence="2" id="KW-0645">Protease</keyword>
<dbReference type="SUPFAM" id="SSF54001">
    <property type="entry name" value="Cysteine proteinases"/>
    <property type="match status" value="1"/>
</dbReference>
<dbReference type="InterPro" id="IPR051202">
    <property type="entry name" value="Peptidase_C40"/>
</dbReference>
<dbReference type="InterPro" id="IPR038765">
    <property type="entry name" value="Papain-like_cys_pep_sf"/>
</dbReference>
<proteinExistence type="inferred from homology"/>
<dbReference type="PANTHER" id="PTHR47053:SF1">
    <property type="entry name" value="MUREIN DD-ENDOPEPTIDASE MEPH-RELATED"/>
    <property type="match status" value="1"/>
</dbReference>
<dbReference type="Gene3D" id="2.30.30.40">
    <property type="entry name" value="SH3 Domains"/>
    <property type="match status" value="2"/>
</dbReference>
<dbReference type="Gene3D" id="3.90.1720.10">
    <property type="entry name" value="endopeptidase domain like (from Nostoc punctiforme)"/>
    <property type="match status" value="1"/>
</dbReference>
<evidence type="ECO:0000259" key="5">
    <source>
        <dbReference type="PROSITE" id="PS51781"/>
    </source>
</evidence>
<evidence type="ECO:0000313" key="7">
    <source>
        <dbReference type="EMBL" id="RCW37339.1"/>
    </source>
</evidence>
<evidence type="ECO:0000256" key="1">
    <source>
        <dbReference type="ARBA" id="ARBA00007074"/>
    </source>
</evidence>
<dbReference type="InterPro" id="IPR000064">
    <property type="entry name" value="NLP_P60_dom"/>
</dbReference>
<keyword evidence="4" id="KW-0788">Thiol protease</keyword>
<dbReference type="RefSeq" id="WP_106153218.1">
    <property type="nucleotide sequence ID" value="NZ_PVTS01000008.1"/>
</dbReference>
<evidence type="ECO:0000256" key="4">
    <source>
        <dbReference type="ARBA" id="ARBA00022807"/>
    </source>
</evidence>
<evidence type="ECO:0000313" key="8">
    <source>
        <dbReference type="Proteomes" id="UP000252733"/>
    </source>
</evidence>
<dbReference type="GO" id="GO:0006508">
    <property type="term" value="P:proteolysis"/>
    <property type="evidence" value="ECO:0007669"/>
    <property type="project" value="UniProtKB-KW"/>
</dbReference>
<feature type="domain" description="NlpC/P60" evidence="6">
    <location>
        <begin position="237"/>
        <end position="368"/>
    </location>
</feature>
<dbReference type="Pfam" id="PF00877">
    <property type="entry name" value="NLPC_P60"/>
    <property type="match status" value="1"/>
</dbReference>
<organism evidence="7 8">
    <name type="scientific">Marinilabilia salmonicolor</name>
    <dbReference type="NCBI Taxonomy" id="989"/>
    <lineage>
        <taxon>Bacteria</taxon>
        <taxon>Pseudomonadati</taxon>
        <taxon>Bacteroidota</taxon>
        <taxon>Bacteroidia</taxon>
        <taxon>Marinilabiliales</taxon>
        <taxon>Marinilabiliaceae</taxon>
        <taxon>Marinilabilia</taxon>
    </lineage>
</organism>